<reference evidence="1 2" key="1">
    <citation type="submission" date="2019-04" db="EMBL/GenBank/DDBJ databases">
        <title>Genome sequence of Bacillus hwajinpoensis strain Y2.</title>
        <authorList>
            <person name="Fair J.L."/>
            <person name="Maclea K.S."/>
        </authorList>
    </citation>
    <scope>NUCLEOTIDE SEQUENCE [LARGE SCALE GENOMIC DNA]</scope>
    <source>
        <strain evidence="1 2">Y2</strain>
    </source>
</reference>
<dbReference type="EMBL" id="SWFM01000001">
    <property type="protein sequence ID" value="TKD72236.1"/>
    <property type="molecule type" value="Genomic_DNA"/>
</dbReference>
<dbReference type="AlphaFoldDB" id="A0A4U1MNC5"/>
<name>A0A4U1MNC5_9BACL</name>
<dbReference type="Gene3D" id="3.10.450.130">
    <property type="entry name" value="folded 79 residue fragment of lin0334 like domains"/>
    <property type="match status" value="1"/>
</dbReference>
<organism evidence="1 2">
    <name type="scientific">Guptibacillus hwajinpoensis</name>
    <dbReference type="NCBI Taxonomy" id="208199"/>
    <lineage>
        <taxon>Bacteria</taxon>
        <taxon>Bacillati</taxon>
        <taxon>Bacillota</taxon>
        <taxon>Bacilli</taxon>
        <taxon>Bacillales</taxon>
        <taxon>Guptibacillaceae</taxon>
        <taxon>Guptibacillus</taxon>
    </lineage>
</organism>
<gene>
    <name evidence="1" type="ORF">FBF83_05435</name>
</gene>
<evidence type="ECO:0008006" key="3">
    <source>
        <dbReference type="Google" id="ProtNLM"/>
    </source>
</evidence>
<dbReference type="RefSeq" id="WP_136946086.1">
    <property type="nucleotide sequence ID" value="NZ_SWFM01000001.1"/>
</dbReference>
<accession>A0A4U1MNC5</accession>
<evidence type="ECO:0000313" key="2">
    <source>
        <dbReference type="Proteomes" id="UP000310541"/>
    </source>
</evidence>
<dbReference type="OrthoDB" id="2704796at2"/>
<proteinExistence type="predicted"/>
<dbReference type="Proteomes" id="UP000310541">
    <property type="component" value="Unassembled WGS sequence"/>
</dbReference>
<comment type="caution">
    <text evidence="1">The sequence shown here is derived from an EMBL/GenBank/DDBJ whole genome shotgun (WGS) entry which is preliminary data.</text>
</comment>
<sequence>MNSNKENYDEETVKKAKINVTSYIKNNYADIENLTVNDPYEAEMGIMTIAGKANGEDFSVSLDTELKIAGVAILSENFPKKKEECLEKICDY</sequence>
<evidence type="ECO:0000313" key="1">
    <source>
        <dbReference type="EMBL" id="TKD72236.1"/>
    </source>
</evidence>
<protein>
    <recommendedName>
        <fullName evidence="3">DUF1433 domain-containing protein</fullName>
    </recommendedName>
</protein>